<keyword evidence="2" id="KW-1133">Transmembrane helix</keyword>
<feature type="compositionally biased region" description="Low complexity" evidence="1">
    <location>
        <begin position="84"/>
        <end position="97"/>
    </location>
</feature>
<accession>A0ABM1T0U9</accession>
<evidence type="ECO:0000256" key="2">
    <source>
        <dbReference type="SAM" id="Phobius"/>
    </source>
</evidence>
<protein>
    <submittedName>
        <fullName evidence="4">Uncharacterized protein C2orf16-like</fullName>
    </submittedName>
</protein>
<name>A0ABM1T0U9_LIMPO</name>
<proteinExistence type="predicted"/>
<dbReference type="Proteomes" id="UP000694941">
    <property type="component" value="Unplaced"/>
</dbReference>
<feature type="transmembrane region" description="Helical" evidence="2">
    <location>
        <begin position="239"/>
        <end position="264"/>
    </location>
</feature>
<feature type="compositionally biased region" description="Basic residues" evidence="1">
    <location>
        <begin position="206"/>
        <end position="215"/>
    </location>
</feature>
<gene>
    <name evidence="4" type="primary">LOC106465843</name>
</gene>
<reference evidence="4" key="1">
    <citation type="submission" date="2025-08" db="UniProtKB">
        <authorList>
            <consortium name="RefSeq"/>
        </authorList>
    </citation>
    <scope>IDENTIFICATION</scope>
    <source>
        <tissue evidence="4">Muscle</tissue>
    </source>
</reference>
<feature type="compositionally biased region" description="Low complexity" evidence="1">
    <location>
        <begin position="36"/>
        <end position="48"/>
    </location>
</feature>
<feature type="compositionally biased region" description="Basic residues" evidence="1">
    <location>
        <begin position="102"/>
        <end position="115"/>
    </location>
</feature>
<feature type="region of interest" description="Disordered" evidence="1">
    <location>
        <begin position="282"/>
        <end position="307"/>
    </location>
</feature>
<dbReference type="GeneID" id="106465843"/>
<organism evidence="3 4">
    <name type="scientific">Limulus polyphemus</name>
    <name type="common">Atlantic horseshoe crab</name>
    <dbReference type="NCBI Taxonomy" id="6850"/>
    <lineage>
        <taxon>Eukaryota</taxon>
        <taxon>Metazoa</taxon>
        <taxon>Ecdysozoa</taxon>
        <taxon>Arthropoda</taxon>
        <taxon>Chelicerata</taxon>
        <taxon>Merostomata</taxon>
        <taxon>Xiphosura</taxon>
        <taxon>Limulidae</taxon>
        <taxon>Limulus</taxon>
    </lineage>
</organism>
<evidence type="ECO:0000256" key="1">
    <source>
        <dbReference type="SAM" id="MobiDB-lite"/>
    </source>
</evidence>
<feature type="region of interest" description="Disordered" evidence="1">
    <location>
        <begin position="1"/>
        <end position="52"/>
    </location>
</feature>
<evidence type="ECO:0000313" key="4">
    <source>
        <dbReference type="RefSeq" id="XP_022249505.1"/>
    </source>
</evidence>
<sequence>MAVQDGERSKLGESESPKPLNADVVSIHVTEHIETNSENLSEHSSLSLPRRSSYEYSASRLDEGVVVRVASSVEWKEGNSGNPSRSSSVLSIASSHNSHGEKTHRRQNHASRRKSSSLYVGEGTEGYENSGHKSRNRSRHYLAPPAGGSGHSRRHSMEVSSQHTAIKKKRKSSYPENEVRRADRRSSGSNCGPSCRSSRSEEQARRSSRVSRRPTKSSEKDHHKEDVELENGIRRRRMIIIVICSVSIFILLTSVILVAVTLSLSPTIDKLVRKENEEILRGTSSTSSPSVNGATVNKTFNFTGQPG</sequence>
<keyword evidence="2" id="KW-0472">Membrane</keyword>
<feature type="region of interest" description="Disordered" evidence="1">
    <location>
        <begin position="73"/>
        <end position="224"/>
    </location>
</feature>
<evidence type="ECO:0000313" key="3">
    <source>
        <dbReference type="Proteomes" id="UP000694941"/>
    </source>
</evidence>
<keyword evidence="2" id="KW-0812">Transmembrane</keyword>
<feature type="compositionally biased region" description="Basic and acidic residues" evidence="1">
    <location>
        <begin position="1"/>
        <end position="16"/>
    </location>
</feature>
<keyword evidence="3" id="KW-1185">Reference proteome</keyword>
<feature type="compositionally biased region" description="Basic and acidic residues" evidence="1">
    <location>
        <begin position="177"/>
        <end position="186"/>
    </location>
</feature>
<dbReference type="RefSeq" id="XP_022249505.1">
    <property type="nucleotide sequence ID" value="XM_022393797.1"/>
</dbReference>